<evidence type="ECO:0000313" key="5">
    <source>
        <dbReference type="EMBL" id="EFX60675.1"/>
    </source>
</evidence>
<evidence type="ECO:0000313" key="3">
    <source>
        <dbReference type="EMBL" id="EFX60544.1"/>
    </source>
</evidence>
<evidence type="ECO:0000313" key="2">
    <source>
        <dbReference type="EMBL" id="EFX59851.1"/>
    </source>
</evidence>
<evidence type="ECO:0000256" key="1">
    <source>
        <dbReference type="SAM" id="MobiDB-lite"/>
    </source>
</evidence>
<dbReference type="eggNOG" id="ENOG502S719">
    <property type="taxonomic scope" value="Eukaryota"/>
</dbReference>
<dbReference type="KEGG" id="dpx:DAPPUDRAFT_69619"/>
<gene>
    <name evidence="6" type="ORF">DAPPUDRAFT_69619</name>
    <name evidence="5" type="ORF">DAPPUDRAFT_71030</name>
    <name evidence="4" type="ORF">DAPPUDRAFT_71429</name>
    <name evidence="3" type="ORF">DAPPUDRAFT_71453</name>
    <name evidence="2" type="ORF">DAPPUDRAFT_73479</name>
</gene>
<dbReference type="EMBL" id="GL737706">
    <property type="protein sequence ID" value="EFX59851.1"/>
    <property type="molecule type" value="Genomic_DNA"/>
</dbReference>
<dbReference type="PANTHER" id="PTHR34141:SF1">
    <property type="match status" value="1"/>
</dbReference>
<keyword evidence="7" id="KW-1185">Reference proteome</keyword>
<dbReference type="KEGG" id="dpx:DAPPUDRAFT_73479"/>
<dbReference type="KEGG" id="dpx:DAPPUDRAFT_71453"/>
<dbReference type="KEGG" id="dpx:DAPPUDRAFT_71429"/>
<name>E9I3L3_DAPPU</name>
<dbReference type="EMBL" id="GL735801">
    <property type="protein sequence ID" value="EFX60675.1"/>
    <property type="molecule type" value="Genomic_DNA"/>
</dbReference>
<feature type="compositionally biased region" description="Basic and acidic residues" evidence="1">
    <location>
        <begin position="50"/>
        <end position="68"/>
    </location>
</feature>
<protein>
    <submittedName>
        <fullName evidence="6">Uncharacterized protein</fullName>
    </submittedName>
</protein>
<dbReference type="Proteomes" id="UP000000305">
    <property type="component" value="Unassembled WGS sequence"/>
</dbReference>
<proteinExistence type="predicted"/>
<evidence type="ECO:0000313" key="7">
    <source>
        <dbReference type="Proteomes" id="UP000000305"/>
    </source>
</evidence>
<dbReference type="OrthoDB" id="8092968at2759"/>
<sequence length="68" mass="7736">PEVTDPICRFPLPTFIHRLEAVHLGDLMRISVRAGANVQQRNPPTGFSRASRERPRTSQKRDALRDSL</sequence>
<dbReference type="AlphaFoldDB" id="E9I3L3"/>
<feature type="non-terminal residue" evidence="6">
    <location>
        <position position="1"/>
    </location>
</feature>
<dbReference type="EMBL" id="GL734623">
    <property type="protein sequence ID" value="EFX61417.1"/>
    <property type="molecule type" value="Genomic_DNA"/>
</dbReference>
<dbReference type="KEGG" id="dpx:DAPPUDRAFT_71030"/>
<dbReference type="PANTHER" id="PTHR34141">
    <property type="match status" value="1"/>
</dbReference>
<evidence type="ECO:0000313" key="6">
    <source>
        <dbReference type="EMBL" id="EFX61417.1"/>
    </source>
</evidence>
<accession>E9I3L3</accession>
<dbReference type="HOGENOM" id="CLU_2801289_0_0_1"/>
<dbReference type="EMBL" id="GL736108">
    <property type="protein sequence ID" value="EFX60544.1"/>
    <property type="molecule type" value="Genomic_DNA"/>
</dbReference>
<feature type="region of interest" description="Disordered" evidence="1">
    <location>
        <begin position="34"/>
        <end position="68"/>
    </location>
</feature>
<evidence type="ECO:0000313" key="4">
    <source>
        <dbReference type="EMBL" id="EFX60552.1"/>
    </source>
</evidence>
<reference evidence="6 7" key="1">
    <citation type="journal article" date="2011" name="Science">
        <title>The ecoresponsive genome of Daphnia pulex.</title>
        <authorList>
            <person name="Colbourne J.K."/>
            <person name="Pfrender M.E."/>
            <person name="Gilbert D."/>
            <person name="Thomas W.K."/>
            <person name="Tucker A."/>
            <person name="Oakley T.H."/>
            <person name="Tokishita S."/>
            <person name="Aerts A."/>
            <person name="Arnold G.J."/>
            <person name="Basu M.K."/>
            <person name="Bauer D.J."/>
            <person name="Caceres C.E."/>
            <person name="Carmel L."/>
            <person name="Casola C."/>
            <person name="Choi J.H."/>
            <person name="Detter J.C."/>
            <person name="Dong Q."/>
            <person name="Dusheyko S."/>
            <person name="Eads B.D."/>
            <person name="Frohlich T."/>
            <person name="Geiler-Samerotte K.A."/>
            <person name="Gerlach D."/>
            <person name="Hatcher P."/>
            <person name="Jogdeo S."/>
            <person name="Krijgsveld J."/>
            <person name="Kriventseva E.V."/>
            <person name="Kultz D."/>
            <person name="Laforsch C."/>
            <person name="Lindquist E."/>
            <person name="Lopez J."/>
            <person name="Manak J.R."/>
            <person name="Muller J."/>
            <person name="Pangilinan J."/>
            <person name="Patwardhan R.P."/>
            <person name="Pitluck S."/>
            <person name="Pritham E.J."/>
            <person name="Rechtsteiner A."/>
            <person name="Rho M."/>
            <person name="Rogozin I.B."/>
            <person name="Sakarya O."/>
            <person name="Salamov A."/>
            <person name="Schaack S."/>
            <person name="Shapiro H."/>
            <person name="Shiga Y."/>
            <person name="Skalitzky C."/>
            <person name="Smith Z."/>
            <person name="Souvorov A."/>
            <person name="Sung W."/>
            <person name="Tang Z."/>
            <person name="Tsuchiya D."/>
            <person name="Tu H."/>
            <person name="Vos H."/>
            <person name="Wang M."/>
            <person name="Wolf Y.I."/>
            <person name="Yamagata H."/>
            <person name="Yamada T."/>
            <person name="Ye Y."/>
            <person name="Shaw J.R."/>
            <person name="Andrews J."/>
            <person name="Crease T.J."/>
            <person name="Tang H."/>
            <person name="Lucas S.M."/>
            <person name="Robertson H.M."/>
            <person name="Bork P."/>
            <person name="Koonin E.V."/>
            <person name="Zdobnov E.M."/>
            <person name="Grigoriev I.V."/>
            <person name="Lynch M."/>
            <person name="Boore J.L."/>
        </authorList>
    </citation>
    <scope>NUCLEOTIDE SEQUENCE [LARGE SCALE GENOMIC DNA]</scope>
</reference>
<organism evidence="6 7">
    <name type="scientific">Daphnia pulex</name>
    <name type="common">Water flea</name>
    <dbReference type="NCBI Taxonomy" id="6669"/>
    <lineage>
        <taxon>Eukaryota</taxon>
        <taxon>Metazoa</taxon>
        <taxon>Ecdysozoa</taxon>
        <taxon>Arthropoda</taxon>
        <taxon>Crustacea</taxon>
        <taxon>Branchiopoda</taxon>
        <taxon>Diplostraca</taxon>
        <taxon>Cladocera</taxon>
        <taxon>Anomopoda</taxon>
        <taxon>Daphniidae</taxon>
        <taxon>Daphnia</taxon>
    </lineage>
</organism>
<dbReference type="EMBL" id="GL736092">
    <property type="protein sequence ID" value="EFX60552.1"/>
    <property type="molecule type" value="Genomic_DNA"/>
</dbReference>